<keyword evidence="1" id="KW-0812">Transmembrane</keyword>
<evidence type="ECO:0000313" key="3">
    <source>
        <dbReference type="EMBL" id="SUX41528.1"/>
    </source>
</evidence>
<feature type="transmembrane region" description="Helical" evidence="1">
    <location>
        <begin position="12"/>
        <end position="30"/>
    </location>
</feature>
<accession>A0A381F4X6</accession>
<evidence type="ECO:0000313" key="2">
    <source>
        <dbReference type="EMBL" id="SIQ57006.1"/>
    </source>
</evidence>
<proteinExistence type="predicted"/>
<evidence type="ECO:0000313" key="5">
    <source>
        <dbReference type="Proteomes" id="UP000255231"/>
    </source>
</evidence>
<dbReference type="AlphaFoldDB" id="A0A381F4X6"/>
<evidence type="ECO:0000256" key="1">
    <source>
        <dbReference type="SAM" id="Phobius"/>
    </source>
</evidence>
<keyword evidence="1" id="KW-1133">Transmembrane helix</keyword>
<reference evidence="2 4" key="1">
    <citation type="submission" date="2017-01" db="EMBL/GenBank/DDBJ databases">
        <authorList>
            <person name="Varghese N."/>
            <person name="Submissions S."/>
        </authorList>
    </citation>
    <scope>NUCLEOTIDE SEQUENCE [LARGE SCALE GENOMIC DNA]</scope>
    <source>
        <strain evidence="2 4">ATCC 27950</strain>
    </source>
</reference>
<reference evidence="3 5" key="2">
    <citation type="submission" date="2018-06" db="EMBL/GenBank/DDBJ databases">
        <authorList>
            <consortium name="Pathogen Informatics"/>
            <person name="Doyle S."/>
        </authorList>
    </citation>
    <scope>NUCLEOTIDE SEQUENCE [LARGE SCALE GENOMIC DNA]</scope>
    <source>
        <strain evidence="3 5">NCTC13560</strain>
    </source>
</reference>
<name>A0A381F4X6_9FLAO</name>
<protein>
    <submittedName>
        <fullName evidence="3">Uncharacterized protein</fullName>
    </submittedName>
</protein>
<evidence type="ECO:0000313" key="4">
    <source>
        <dbReference type="Proteomes" id="UP000185725"/>
    </source>
</evidence>
<keyword evidence="4" id="KW-1185">Reference proteome</keyword>
<keyword evidence="1" id="KW-0472">Membrane</keyword>
<dbReference type="Proteomes" id="UP000185725">
    <property type="component" value="Unassembled WGS sequence"/>
</dbReference>
<gene>
    <name evidence="3" type="ORF">NCTC13560_00326</name>
    <name evidence="2" type="ORF">SAMN05421682_106114</name>
</gene>
<dbReference type="EMBL" id="UFVS01000001">
    <property type="protein sequence ID" value="SUX41528.1"/>
    <property type="molecule type" value="Genomic_DNA"/>
</dbReference>
<sequence length="71" mass="8107">MIQITITVRCRIVESFVSFFIINAFIPLMINKITFSIAKMKTDKTSKFGVHGPDLNFPETFIKTIINIAIK</sequence>
<dbReference type="Proteomes" id="UP000255231">
    <property type="component" value="Unassembled WGS sequence"/>
</dbReference>
<organism evidence="3 5">
    <name type="scientific">Chryseobacterium indoltheticum</name>
    <dbReference type="NCBI Taxonomy" id="254"/>
    <lineage>
        <taxon>Bacteria</taxon>
        <taxon>Pseudomonadati</taxon>
        <taxon>Bacteroidota</taxon>
        <taxon>Flavobacteriia</taxon>
        <taxon>Flavobacteriales</taxon>
        <taxon>Weeksellaceae</taxon>
        <taxon>Chryseobacterium group</taxon>
        <taxon>Chryseobacterium</taxon>
    </lineage>
</organism>
<dbReference type="EMBL" id="FTMF01000006">
    <property type="protein sequence ID" value="SIQ57006.1"/>
    <property type="molecule type" value="Genomic_DNA"/>
</dbReference>